<sequence>MGKKFSELTQKHVEFIESQKIYFVATAAESGTVNLSPKGGDSLRVINNKQIAWLNLTGSGNESAAHVLLNSRMTLMFCAFEGAPLILRTYGQAEALHINDERWSDYAPLFPHSHSNRQIFIVDIDLVQASCGMSVPYYHYEGDRDDLDKWADRLGSDGIENYWRKKNQQSIDGFESGIVERAGLKQE</sequence>
<evidence type="ECO:0000259" key="1">
    <source>
        <dbReference type="Pfam" id="PF01243"/>
    </source>
</evidence>
<dbReference type="PANTHER" id="PTHR39336:SF1">
    <property type="entry name" value="PYRIDOXAMINE PHOSPHATE OXIDASE FAMILY PROTEIN (AFU_ORTHOLOGUE AFUA_6G11440)"/>
    <property type="match status" value="1"/>
</dbReference>
<feature type="domain" description="Pyridoxamine 5'-phosphate oxidase N-terminal" evidence="1">
    <location>
        <begin position="8"/>
        <end position="129"/>
    </location>
</feature>
<dbReference type="AlphaFoldDB" id="A0AAU8BEQ4"/>
<dbReference type="SUPFAM" id="SSF50475">
    <property type="entry name" value="FMN-binding split barrel"/>
    <property type="match status" value="1"/>
</dbReference>
<gene>
    <name evidence="2" type="ORF">PG915_09415</name>
</gene>
<proteinExistence type="predicted"/>
<organism evidence="2">
    <name type="scientific">Vibrio chaetopteri</name>
    <dbReference type="NCBI Taxonomy" id="3016528"/>
    <lineage>
        <taxon>Bacteria</taxon>
        <taxon>Pseudomonadati</taxon>
        <taxon>Pseudomonadota</taxon>
        <taxon>Gammaproteobacteria</taxon>
        <taxon>Vibrionales</taxon>
        <taxon>Vibrionaceae</taxon>
        <taxon>Vibrio</taxon>
    </lineage>
</organism>
<evidence type="ECO:0000313" key="2">
    <source>
        <dbReference type="EMBL" id="XCD14825.1"/>
    </source>
</evidence>
<reference evidence="2" key="1">
    <citation type="submission" date="2023-01" db="EMBL/GenBank/DDBJ databases">
        <title>Vibrio sp. CB1-14 genome sequencing.</title>
        <authorList>
            <person name="Otstavnykh N."/>
            <person name="Isaeva M."/>
            <person name="Meleshko D."/>
        </authorList>
    </citation>
    <scope>NUCLEOTIDE SEQUENCE</scope>
    <source>
        <strain evidence="2">CB1-14</strain>
    </source>
</reference>
<dbReference type="InterPro" id="IPR011576">
    <property type="entry name" value="Pyridox_Oxase_N"/>
</dbReference>
<dbReference type="KEGG" id="vck:PG915_09415"/>
<dbReference type="PANTHER" id="PTHR39336">
    <property type="entry name" value="PYRIDOXAMINE PHOSPHATE OXIDASE FAMILY PROTEIN (AFU_ORTHOLOGUE AFUA_6G11440)"/>
    <property type="match status" value="1"/>
</dbReference>
<dbReference type="RefSeq" id="WP_353496295.1">
    <property type="nucleotide sequence ID" value="NZ_CP115920.1"/>
</dbReference>
<accession>A0AAU8BEQ4</accession>
<dbReference type="InterPro" id="IPR012349">
    <property type="entry name" value="Split_barrel_FMN-bd"/>
</dbReference>
<dbReference type="Gene3D" id="2.30.110.10">
    <property type="entry name" value="Electron Transport, Fmn-binding Protein, Chain A"/>
    <property type="match status" value="1"/>
</dbReference>
<protein>
    <submittedName>
        <fullName evidence="2">Pyridoxamine 5'-phosphate oxidase family protein</fullName>
    </submittedName>
</protein>
<name>A0AAU8BEQ4_9VIBR</name>
<dbReference type="EMBL" id="CP115920">
    <property type="protein sequence ID" value="XCD14825.1"/>
    <property type="molecule type" value="Genomic_DNA"/>
</dbReference>
<dbReference type="Pfam" id="PF01243">
    <property type="entry name" value="PNPOx_N"/>
    <property type="match status" value="1"/>
</dbReference>